<dbReference type="InterPro" id="IPR036407">
    <property type="entry name" value="DM_DNA-bd_sf"/>
</dbReference>
<dbReference type="RefSeq" id="XP_031566601.1">
    <property type="nucleotide sequence ID" value="XM_031710741.1"/>
</dbReference>
<dbReference type="InterPro" id="IPR001275">
    <property type="entry name" value="DM_DNA-bd"/>
</dbReference>
<dbReference type="PROSITE" id="PS40000">
    <property type="entry name" value="DM_1"/>
    <property type="match status" value="1"/>
</dbReference>
<evidence type="ECO:0000256" key="2">
    <source>
        <dbReference type="ARBA" id="ARBA00022723"/>
    </source>
</evidence>
<accession>A0A6P8II99</accession>
<dbReference type="Gene3D" id="4.10.1040.10">
    <property type="entry name" value="DM DNA-binding domain"/>
    <property type="match status" value="1"/>
</dbReference>
<dbReference type="PANTHER" id="PTHR12322">
    <property type="entry name" value="DOUBLESEX AND MAB-3 RELATED TRANSCRIPTION FACTOR DMRT"/>
    <property type="match status" value="1"/>
</dbReference>
<dbReference type="KEGG" id="aten:116301652"/>
<feature type="region of interest" description="Disordered" evidence="7">
    <location>
        <begin position="122"/>
        <end position="175"/>
    </location>
</feature>
<sequence>MDSNESLKNTSRHPKCARCRNHGVDSHLKGHKHHCKWRDCTCIKCILIAERQRITAARVALLRYQTLSGNPANADWQGNYNAGETSVPDHEDLTDGEAEPRHPLEFHGHVREAQRSFTNTTVLQGAQGKLDGKATYSRQIKRERTSSENSSLDFQSDNEPQAKRRREQKPTGDVPTCHTASLVCPNQGTYFSNTCQPPFRDKEDFDYTVNFLRRSFGVLAEPEKSPQPMEILVKIFPSFRRYVLELVLMGCDNNVVKAIECILAHSPPPLASSNHSDQQTSGPSPLQASTPDSPVHEVTTNKEGPLHGNLHPRQKSSLMYMEISPRPSNLQMPPPPRLARTQLYNPVTCLPHTTSTIPSAVAYRTVVGSHYPGSPEVQKIKPFPCYNCGLMSCDDITFCRKCGEKMVKPTSPGKKFPGNPQMKDNLNEKN</sequence>
<dbReference type="AlphaFoldDB" id="A0A6P8II99"/>
<evidence type="ECO:0000256" key="1">
    <source>
        <dbReference type="ARBA" id="ARBA00006834"/>
    </source>
</evidence>
<feature type="region of interest" description="Disordered" evidence="7">
    <location>
        <begin position="75"/>
        <end position="99"/>
    </location>
</feature>
<feature type="compositionally biased region" description="Basic and acidic residues" evidence="7">
    <location>
        <begin position="87"/>
        <end position="99"/>
    </location>
</feature>
<dbReference type="GO" id="GO:0046872">
    <property type="term" value="F:metal ion binding"/>
    <property type="evidence" value="ECO:0007669"/>
    <property type="project" value="UniProtKB-KW"/>
</dbReference>
<feature type="DNA-binding region" description="DM" evidence="6">
    <location>
        <begin position="16"/>
        <end position="63"/>
    </location>
</feature>
<dbReference type="Pfam" id="PF00751">
    <property type="entry name" value="DM"/>
    <property type="match status" value="1"/>
</dbReference>
<keyword evidence="4 6" id="KW-0238">DNA-binding</keyword>
<evidence type="ECO:0000256" key="3">
    <source>
        <dbReference type="ARBA" id="ARBA00022833"/>
    </source>
</evidence>
<comment type="subcellular location">
    <subcellularLocation>
        <location evidence="6">Nucleus</location>
    </subcellularLocation>
</comment>
<feature type="domain" description="DM" evidence="8">
    <location>
        <begin position="16"/>
        <end position="63"/>
    </location>
</feature>
<evidence type="ECO:0000256" key="5">
    <source>
        <dbReference type="ARBA" id="ARBA00023242"/>
    </source>
</evidence>
<keyword evidence="3 6" id="KW-0862">Zinc</keyword>
<keyword evidence="9" id="KW-1185">Reference proteome</keyword>
<reference evidence="10" key="1">
    <citation type="submission" date="2025-08" db="UniProtKB">
        <authorList>
            <consortium name="RefSeq"/>
        </authorList>
    </citation>
    <scope>IDENTIFICATION</scope>
    <source>
        <tissue evidence="10">Tentacle</tissue>
    </source>
</reference>
<keyword evidence="5 6" id="KW-0539">Nucleus</keyword>
<dbReference type="GO" id="GO:0005634">
    <property type="term" value="C:nucleus"/>
    <property type="evidence" value="ECO:0007669"/>
    <property type="project" value="UniProtKB-SubCell"/>
</dbReference>
<proteinExistence type="inferred from homology"/>
<dbReference type="InterPro" id="IPR009060">
    <property type="entry name" value="UBA-like_sf"/>
</dbReference>
<dbReference type="CDD" id="cd14370">
    <property type="entry name" value="CUE_DMA"/>
    <property type="match status" value="1"/>
</dbReference>
<evidence type="ECO:0000313" key="10">
    <source>
        <dbReference type="RefSeq" id="XP_031566601.1"/>
    </source>
</evidence>
<dbReference type="GeneID" id="116301652"/>
<dbReference type="GO" id="GO:0000981">
    <property type="term" value="F:DNA-binding transcription factor activity, RNA polymerase II-specific"/>
    <property type="evidence" value="ECO:0007669"/>
    <property type="project" value="TreeGrafter"/>
</dbReference>
<dbReference type="GO" id="GO:0000978">
    <property type="term" value="F:RNA polymerase II cis-regulatory region sequence-specific DNA binding"/>
    <property type="evidence" value="ECO:0007669"/>
    <property type="project" value="TreeGrafter"/>
</dbReference>
<feature type="compositionally biased region" description="Polar residues" evidence="7">
    <location>
        <begin position="75"/>
        <end position="84"/>
    </location>
</feature>
<dbReference type="SMART" id="SM00301">
    <property type="entry name" value="DM"/>
    <property type="match status" value="1"/>
</dbReference>
<feature type="region of interest" description="Disordered" evidence="7">
    <location>
        <begin position="270"/>
        <end position="313"/>
    </location>
</feature>
<dbReference type="OrthoDB" id="6162476at2759"/>
<evidence type="ECO:0000256" key="4">
    <source>
        <dbReference type="ARBA" id="ARBA00023125"/>
    </source>
</evidence>
<evidence type="ECO:0000256" key="6">
    <source>
        <dbReference type="PROSITE-ProRule" id="PRU00070"/>
    </source>
</evidence>
<name>A0A6P8II99_ACTTE</name>
<feature type="compositionally biased region" description="Polar residues" evidence="7">
    <location>
        <begin position="271"/>
        <end position="292"/>
    </location>
</feature>
<keyword evidence="2 6" id="KW-0479">Metal-binding</keyword>
<dbReference type="InterPro" id="IPR026607">
    <property type="entry name" value="DMRT"/>
</dbReference>
<evidence type="ECO:0000313" key="9">
    <source>
        <dbReference type="Proteomes" id="UP000515163"/>
    </source>
</evidence>
<protein>
    <submittedName>
        <fullName evidence="10">Doublesex- and mab-3-related transcription factor A2-like</fullName>
    </submittedName>
</protein>
<evidence type="ECO:0000256" key="7">
    <source>
        <dbReference type="SAM" id="MobiDB-lite"/>
    </source>
</evidence>
<organism evidence="9 10">
    <name type="scientific">Actinia tenebrosa</name>
    <name type="common">Australian red waratah sea anemone</name>
    <dbReference type="NCBI Taxonomy" id="6105"/>
    <lineage>
        <taxon>Eukaryota</taxon>
        <taxon>Metazoa</taxon>
        <taxon>Cnidaria</taxon>
        <taxon>Anthozoa</taxon>
        <taxon>Hexacorallia</taxon>
        <taxon>Actiniaria</taxon>
        <taxon>Actiniidae</taxon>
        <taxon>Actinia</taxon>
    </lineage>
</organism>
<dbReference type="SUPFAM" id="SSF82927">
    <property type="entry name" value="Cysteine-rich DNA binding domain, (DM domain)"/>
    <property type="match status" value="1"/>
</dbReference>
<comment type="similarity">
    <text evidence="1">Belongs to the DMRT family.</text>
</comment>
<dbReference type="InParanoid" id="A0A6P8II99"/>
<dbReference type="Proteomes" id="UP000515163">
    <property type="component" value="Unplaced"/>
</dbReference>
<feature type="compositionally biased region" description="Polar residues" evidence="7">
    <location>
        <begin position="147"/>
        <end position="159"/>
    </location>
</feature>
<feature type="region of interest" description="Disordered" evidence="7">
    <location>
        <begin position="408"/>
        <end position="430"/>
    </location>
</feature>
<dbReference type="InterPro" id="IPR005173">
    <property type="entry name" value="DMA"/>
</dbReference>
<dbReference type="Pfam" id="PF03474">
    <property type="entry name" value="DMA"/>
    <property type="match status" value="1"/>
</dbReference>
<dbReference type="FunFam" id="4.10.1040.10:FF:000001">
    <property type="entry name" value="doublesex- and mab-3-related transcription factor 1"/>
    <property type="match status" value="1"/>
</dbReference>
<dbReference type="PROSITE" id="PS50809">
    <property type="entry name" value="DM_2"/>
    <property type="match status" value="1"/>
</dbReference>
<dbReference type="PANTHER" id="PTHR12322:SF53">
    <property type="entry name" value="DOUBLESEX-MAB RELATED 11E"/>
    <property type="match status" value="1"/>
</dbReference>
<dbReference type="SUPFAM" id="SSF46934">
    <property type="entry name" value="UBA-like"/>
    <property type="match status" value="1"/>
</dbReference>
<dbReference type="GO" id="GO:0007548">
    <property type="term" value="P:sex differentiation"/>
    <property type="evidence" value="ECO:0007669"/>
    <property type="project" value="TreeGrafter"/>
</dbReference>
<evidence type="ECO:0000259" key="8">
    <source>
        <dbReference type="PROSITE" id="PS50809"/>
    </source>
</evidence>
<gene>
    <name evidence="10" type="primary">LOC116301652</name>
</gene>